<comment type="caution">
    <text evidence="1">The sequence shown here is derived from an EMBL/GenBank/DDBJ whole genome shotgun (WGS) entry which is preliminary data.</text>
</comment>
<sequence>MQHFSSLEIVFQSMSTDRLPVQLRLGLVKPPQPIIDGDYEFSALPEVSSLAAIYYIITEIKTHYTSNIPVSLASIPSDPTLHLLSHHLHQIQTSIPKYLIFLPQSPYTFTPSDDIRFAQQIGALPYGCLSGLSQLNLAYHAATCLITRPTLYLSSLPSPPSPPFSNPSPQPSS</sequence>
<evidence type="ECO:0000313" key="1">
    <source>
        <dbReference type="EMBL" id="ORY29925.1"/>
    </source>
</evidence>
<proteinExistence type="predicted"/>
<evidence type="ECO:0000313" key="2">
    <source>
        <dbReference type="Proteomes" id="UP000193642"/>
    </source>
</evidence>
<accession>A0A1Y2B746</accession>
<gene>
    <name evidence="1" type="ORF">BCR33DRAFT_572342</name>
</gene>
<name>A0A1Y2B746_9FUNG</name>
<dbReference type="Proteomes" id="UP000193642">
    <property type="component" value="Unassembled WGS sequence"/>
</dbReference>
<dbReference type="OrthoDB" id="10418080at2759"/>
<reference evidence="1 2" key="1">
    <citation type="submission" date="2016-07" db="EMBL/GenBank/DDBJ databases">
        <title>Pervasive Adenine N6-methylation of Active Genes in Fungi.</title>
        <authorList>
            <consortium name="DOE Joint Genome Institute"/>
            <person name="Mondo S.J."/>
            <person name="Dannebaum R.O."/>
            <person name="Kuo R.C."/>
            <person name="Labutti K."/>
            <person name="Haridas S."/>
            <person name="Kuo A."/>
            <person name="Salamov A."/>
            <person name="Ahrendt S.R."/>
            <person name="Lipzen A."/>
            <person name="Sullivan W."/>
            <person name="Andreopoulos W.B."/>
            <person name="Clum A."/>
            <person name="Lindquist E."/>
            <person name="Daum C."/>
            <person name="Ramamoorthy G.K."/>
            <person name="Gryganskyi A."/>
            <person name="Culley D."/>
            <person name="Magnuson J.K."/>
            <person name="James T.Y."/>
            <person name="O'Malley M.A."/>
            <person name="Stajich J.E."/>
            <person name="Spatafora J.W."/>
            <person name="Visel A."/>
            <person name="Grigoriev I.V."/>
        </authorList>
    </citation>
    <scope>NUCLEOTIDE SEQUENCE [LARGE SCALE GENOMIC DNA]</scope>
    <source>
        <strain evidence="1 2">JEL800</strain>
    </source>
</reference>
<dbReference type="EMBL" id="MCGO01000085">
    <property type="protein sequence ID" value="ORY29925.1"/>
    <property type="molecule type" value="Genomic_DNA"/>
</dbReference>
<dbReference type="AlphaFoldDB" id="A0A1Y2B746"/>
<protein>
    <submittedName>
        <fullName evidence="1">Uncharacterized protein</fullName>
    </submittedName>
</protein>
<organism evidence="1 2">
    <name type="scientific">Rhizoclosmatium globosum</name>
    <dbReference type="NCBI Taxonomy" id="329046"/>
    <lineage>
        <taxon>Eukaryota</taxon>
        <taxon>Fungi</taxon>
        <taxon>Fungi incertae sedis</taxon>
        <taxon>Chytridiomycota</taxon>
        <taxon>Chytridiomycota incertae sedis</taxon>
        <taxon>Chytridiomycetes</taxon>
        <taxon>Chytridiales</taxon>
        <taxon>Chytriomycetaceae</taxon>
        <taxon>Rhizoclosmatium</taxon>
    </lineage>
</organism>
<keyword evidence="2" id="KW-1185">Reference proteome</keyword>